<organism evidence="3 4">
    <name type="scientific">Microbacterium oleivorans</name>
    <dbReference type="NCBI Taxonomy" id="273677"/>
    <lineage>
        <taxon>Bacteria</taxon>
        <taxon>Bacillati</taxon>
        <taxon>Actinomycetota</taxon>
        <taxon>Actinomycetes</taxon>
        <taxon>Micrococcales</taxon>
        <taxon>Microbacteriaceae</taxon>
        <taxon>Microbacterium</taxon>
    </lineage>
</organism>
<evidence type="ECO:0000313" key="4">
    <source>
        <dbReference type="Proteomes" id="UP000024001"/>
    </source>
</evidence>
<dbReference type="EMBL" id="JFYO01000006">
    <property type="protein sequence ID" value="EZP26805.1"/>
    <property type="molecule type" value="Genomic_DNA"/>
</dbReference>
<reference evidence="3 4" key="1">
    <citation type="submission" date="2014-03" db="EMBL/GenBank/DDBJ databases">
        <title>Draft Genome Sequences of 13 Willow Endophytes.</title>
        <authorList>
            <person name="Gan H.Y."/>
            <person name="Gan H.M."/>
            <person name="Savka M.A."/>
            <person name="Hudson A.O."/>
        </authorList>
    </citation>
    <scope>NUCLEOTIDE SEQUENCE [LARGE SCALE GENOMIC DNA]</scope>
    <source>
        <strain evidence="3 4">RIT293</strain>
    </source>
</reference>
<evidence type="ECO:0000256" key="2">
    <source>
        <dbReference type="SAM" id="MobiDB-lite"/>
    </source>
</evidence>
<evidence type="ECO:0000256" key="1">
    <source>
        <dbReference type="SAM" id="Coils"/>
    </source>
</evidence>
<dbReference type="eggNOG" id="ENOG5032S7P">
    <property type="taxonomic scope" value="Bacteria"/>
</dbReference>
<dbReference type="Proteomes" id="UP000024001">
    <property type="component" value="Unassembled WGS sequence"/>
</dbReference>
<keyword evidence="4" id="KW-1185">Reference proteome</keyword>
<comment type="caution">
    <text evidence="3">The sequence shown here is derived from an EMBL/GenBank/DDBJ whole genome shotgun (WGS) entry which is preliminary data.</text>
</comment>
<evidence type="ECO:0000313" key="3">
    <source>
        <dbReference type="EMBL" id="EZP26805.1"/>
    </source>
</evidence>
<feature type="region of interest" description="Disordered" evidence="2">
    <location>
        <begin position="1"/>
        <end position="32"/>
    </location>
</feature>
<proteinExistence type="predicted"/>
<dbReference type="PATRIC" id="fig|273677.3.peg.1990"/>
<feature type="coiled-coil region" evidence="1">
    <location>
        <begin position="230"/>
        <end position="299"/>
    </location>
</feature>
<protein>
    <submittedName>
        <fullName evidence="3">Transposase, IS30family</fullName>
    </submittedName>
</protein>
<sequence>MGAGAGDPGFGMPDSGGFLPMRGAPGVRQDDPMTAADHDARLIEVAARLSVIAAEEFVAARRAASKEAEDPALAAAIAKLRKPVLAAWVVNLLAAHDPHALTPAAELAEEFRQAVDAGDARALGDLTTRRRRILGELAGRAVDLAAERDVEVGPAARVAVERTLDAALRDPDAAAAVASARLLRPIEATGMDAPDLDGAVSGPFEAAVAPAGDSDELAERRAARDNARAAAEARRHAESAERDLARLEESLRSAQERVASLEKQLVRLEQQRERLASEAEAAQRELEVLSDQRVVARDAVRRARRDADRAST</sequence>
<accession>A0A031FT61</accession>
<keyword evidence="1" id="KW-0175">Coiled coil</keyword>
<name>A0A031FT61_9MICO</name>
<gene>
    <name evidence="3" type="ORF">BW34_02006</name>
</gene>
<dbReference type="AlphaFoldDB" id="A0A031FT61"/>